<dbReference type="InterPro" id="IPR013556">
    <property type="entry name" value="Flag_M-ring_C"/>
</dbReference>
<dbReference type="InterPro" id="IPR006182">
    <property type="entry name" value="FliF_N_dom"/>
</dbReference>
<organism evidence="12 13">
    <name type="scientific">Brevibacillus laterosporus</name>
    <name type="common">Bacillus laterosporus</name>
    <dbReference type="NCBI Taxonomy" id="1465"/>
    <lineage>
        <taxon>Bacteria</taxon>
        <taxon>Bacillati</taxon>
        <taxon>Bacillota</taxon>
        <taxon>Bacilli</taxon>
        <taxon>Bacillales</taxon>
        <taxon>Paenibacillaceae</taxon>
        <taxon>Brevibacillus</taxon>
    </lineage>
</organism>
<dbReference type="Proteomes" id="UP000319432">
    <property type="component" value="Chromosome"/>
</dbReference>
<evidence type="ECO:0000256" key="5">
    <source>
        <dbReference type="ARBA" id="ARBA00022692"/>
    </source>
</evidence>
<dbReference type="Gene3D" id="3.30.300.30">
    <property type="match status" value="1"/>
</dbReference>
<keyword evidence="8 9" id="KW-0975">Bacterial flagellum</keyword>
<dbReference type="PIRSF" id="PIRSF004862">
    <property type="entry name" value="FliF"/>
    <property type="match status" value="1"/>
</dbReference>
<evidence type="ECO:0000259" key="10">
    <source>
        <dbReference type="Pfam" id="PF01514"/>
    </source>
</evidence>
<dbReference type="GO" id="GO:0009431">
    <property type="term" value="C:bacterial-type flagellum basal body, MS ring"/>
    <property type="evidence" value="ECO:0007669"/>
    <property type="project" value="InterPro"/>
</dbReference>
<comment type="subcellular location">
    <subcellularLocation>
        <location evidence="1 9">Bacterial flagellum basal body</location>
    </subcellularLocation>
    <subcellularLocation>
        <location evidence="2">Cell membrane</location>
        <topology evidence="2">Multi-pass membrane protein</topology>
    </subcellularLocation>
</comment>
<keyword evidence="4" id="KW-1003">Cell membrane</keyword>
<protein>
    <recommendedName>
        <fullName evidence="9">Flagellar M-ring protein</fullName>
    </recommendedName>
</protein>
<keyword evidence="13" id="KW-1185">Reference proteome</keyword>
<evidence type="ECO:0000313" key="13">
    <source>
        <dbReference type="Proteomes" id="UP000319432"/>
    </source>
</evidence>
<dbReference type="GO" id="GO:0005886">
    <property type="term" value="C:plasma membrane"/>
    <property type="evidence" value="ECO:0007669"/>
    <property type="project" value="UniProtKB-SubCell"/>
</dbReference>
<gene>
    <name evidence="12" type="primary">fliF</name>
    <name evidence="12" type="ORF">EEL30_23545</name>
</gene>
<dbReference type="NCBIfam" id="TIGR00206">
    <property type="entry name" value="fliF"/>
    <property type="match status" value="1"/>
</dbReference>
<evidence type="ECO:0000256" key="2">
    <source>
        <dbReference type="ARBA" id="ARBA00004651"/>
    </source>
</evidence>
<dbReference type="GO" id="GO:0003774">
    <property type="term" value="F:cytoskeletal motor activity"/>
    <property type="evidence" value="ECO:0007669"/>
    <property type="project" value="InterPro"/>
</dbReference>
<dbReference type="Pfam" id="PF01514">
    <property type="entry name" value="YscJ_FliF"/>
    <property type="match status" value="1"/>
</dbReference>
<evidence type="ECO:0000256" key="1">
    <source>
        <dbReference type="ARBA" id="ARBA00004117"/>
    </source>
</evidence>
<dbReference type="EMBL" id="CP033464">
    <property type="protein sequence ID" value="QDX95001.1"/>
    <property type="molecule type" value="Genomic_DNA"/>
</dbReference>
<name>A0A502IRE5_BRELA</name>
<keyword evidence="12" id="KW-0969">Cilium</keyword>
<comment type="function">
    <text evidence="9">The M ring may be actively involved in energy transduction.</text>
</comment>
<dbReference type="PANTHER" id="PTHR30046">
    <property type="entry name" value="FLAGELLAR M-RING PROTEIN"/>
    <property type="match status" value="1"/>
</dbReference>
<comment type="similarity">
    <text evidence="3 9">Belongs to the FliF family.</text>
</comment>
<evidence type="ECO:0000256" key="8">
    <source>
        <dbReference type="ARBA" id="ARBA00023143"/>
    </source>
</evidence>
<dbReference type="PRINTS" id="PR01009">
    <property type="entry name" value="FLGMRINGFLIF"/>
</dbReference>
<dbReference type="GO" id="GO:0071973">
    <property type="term" value="P:bacterial-type flagellum-dependent cell motility"/>
    <property type="evidence" value="ECO:0007669"/>
    <property type="project" value="InterPro"/>
</dbReference>
<evidence type="ECO:0000313" key="12">
    <source>
        <dbReference type="EMBL" id="QDX95001.1"/>
    </source>
</evidence>
<evidence type="ECO:0000259" key="11">
    <source>
        <dbReference type="Pfam" id="PF08345"/>
    </source>
</evidence>
<evidence type="ECO:0000256" key="4">
    <source>
        <dbReference type="ARBA" id="ARBA00022475"/>
    </source>
</evidence>
<keyword evidence="7" id="KW-0472">Membrane</keyword>
<dbReference type="InterPro" id="IPR045851">
    <property type="entry name" value="AMP-bd_C_sf"/>
</dbReference>
<dbReference type="AlphaFoldDB" id="A0A502IRE5"/>
<accession>A0A502IRE5</accession>
<evidence type="ECO:0000256" key="7">
    <source>
        <dbReference type="ARBA" id="ARBA00023136"/>
    </source>
</evidence>
<evidence type="ECO:0000256" key="9">
    <source>
        <dbReference type="PIRNR" id="PIRNR004862"/>
    </source>
</evidence>
<dbReference type="PANTHER" id="PTHR30046:SF0">
    <property type="entry name" value="FLAGELLAR M-RING PROTEIN"/>
    <property type="match status" value="1"/>
</dbReference>
<keyword evidence="6" id="KW-1133">Transmembrane helix</keyword>
<keyword evidence="5" id="KW-0812">Transmembrane</keyword>
<dbReference type="InterPro" id="IPR000067">
    <property type="entry name" value="FlgMring_FliF"/>
</dbReference>
<feature type="domain" description="Flagellar M-ring N-terminal" evidence="10">
    <location>
        <begin position="46"/>
        <end position="221"/>
    </location>
</feature>
<sequence>MNERLLLYRDKMKTMWDKLTKKQKLLIGASALFLLIALSLYLYIASRPVYVNLYDRLSEQEVGAIKQELEGKNIPYRLTGNGTGIQVPQTMAQDVIVDLAAQGIPKDAGFSSEIFSNNMFGMTDRQFEVMKKDALQLEIRKILEKVKGVRTAQVILTMPEDTTFVTDNTDKATASVMVEVDPSTQLNDAQIKSLYHIVSRSVKNLPVENITITDQYSNTLELSSKEDGSSITTFEQQERIRNKVEREIQKNLFNMLSTIMGRDKVVVHTMVQMDFSKENRVENLVAPVVNDEGIIISSQKLSKAYTGQGTPPIGGVAGTGDNQIGSYQSATAQGSNSEYEELSDTVNREVNRITKNVTASPYQIVDISINVGVEPPNGGTLDDATKENIQKVIGNVVRVAVSNKNLPDDEVNKRISVFAKPFSGKLDEDNKGFFTPTMMYGVGAVALLALGAVAYMLIRRRKQQQEEEEVEFDEEFPYAPSLEIPDLSSLEDNTDEAMVRKQLEKLARSNPDEFVVLLRTWLAED</sequence>
<proteinExistence type="inferred from homology"/>
<evidence type="ECO:0000256" key="6">
    <source>
        <dbReference type="ARBA" id="ARBA00022989"/>
    </source>
</evidence>
<dbReference type="Pfam" id="PF08345">
    <property type="entry name" value="YscJ_FliF_C"/>
    <property type="match status" value="1"/>
</dbReference>
<keyword evidence="12" id="KW-0966">Cell projection</keyword>
<dbReference type="InterPro" id="IPR043427">
    <property type="entry name" value="YscJ/FliF"/>
</dbReference>
<feature type="domain" description="Flagellar M-ring C-terminal" evidence="11">
    <location>
        <begin position="256"/>
        <end position="401"/>
    </location>
</feature>
<keyword evidence="12" id="KW-0282">Flagellum</keyword>
<evidence type="ECO:0000256" key="3">
    <source>
        <dbReference type="ARBA" id="ARBA00007971"/>
    </source>
</evidence>
<reference evidence="12 13" key="1">
    <citation type="submission" date="2018-11" db="EMBL/GenBank/DDBJ databases">
        <title>Phylogenetic determinants of toxin gene distribution in genomes of Brevibacillus laterosporus.</title>
        <authorList>
            <person name="Glare T.R."/>
            <person name="Durrant A."/>
            <person name="Berry C."/>
            <person name="Palma L."/>
            <person name="Ormskirk M."/>
            <person name="Cox M.O."/>
        </authorList>
    </citation>
    <scope>NUCLEOTIDE SEQUENCE [LARGE SCALE GENOMIC DNA]</scope>
    <source>
        <strain evidence="12 13">1821L</strain>
    </source>
</reference>
<dbReference type="OrthoDB" id="9807026at2"/>